<reference evidence="3" key="1">
    <citation type="journal article" date="2013" name="Genome Biol. Evol.">
        <title>The genome sequence of Streptomyces lividans 66 reveals a novel tRNA-dependent peptide biosynthetic system within a metal-related genomic island.</title>
        <authorList>
            <person name="Cruz-Morales P."/>
            <person name="Vijgenboom E."/>
            <person name="Iruegas-Bocardo F."/>
            <person name="Girard G."/>
            <person name="Yanez-Guerra L.A."/>
            <person name="Ramos-Aboites H.E."/>
            <person name="Pernodet J.L."/>
            <person name="Anne J."/>
            <person name="van Wezel G.P."/>
            <person name="Barona-Gomez F."/>
        </authorList>
    </citation>
    <scope>NUCLEOTIDE SEQUENCE [LARGE SCALE GENOMIC DNA]</scope>
    <source>
        <strain evidence="3">1326</strain>
    </source>
</reference>
<proteinExistence type="predicted"/>
<organism evidence="2 3">
    <name type="scientific">Streptomyces lividans 1326</name>
    <dbReference type="NCBI Taxonomy" id="1200984"/>
    <lineage>
        <taxon>Bacteria</taxon>
        <taxon>Bacillati</taxon>
        <taxon>Actinomycetota</taxon>
        <taxon>Actinomycetes</taxon>
        <taxon>Kitasatosporales</taxon>
        <taxon>Streptomycetaceae</taxon>
        <taxon>Streptomyces</taxon>
    </lineage>
</organism>
<feature type="region of interest" description="Disordered" evidence="1">
    <location>
        <begin position="1"/>
        <end position="77"/>
    </location>
</feature>
<dbReference type="AlphaFoldDB" id="A0A7U9DQ89"/>
<dbReference type="EMBL" id="CM001889">
    <property type="protein sequence ID" value="EOY45023.1"/>
    <property type="molecule type" value="Genomic_DNA"/>
</dbReference>
<evidence type="ECO:0000313" key="2">
    <source>
        <dbReference type="EMBL" id="EOY45023.1"/>
    </source>
</evidence>
<evidence type="ECO:0000313" key="3">
    <source>
        <dbReference type="Proteomes" id="UP000014062"/>
    </source>
</evidence>
<name>A0A7U9DQ89_STRLI</name>
<protein>
    <submittedName>
        <fullName evidence="2">Uncharacterized protein</fullName>
    </submittedName>
</protein>
<sequence length="77" mass="8403">MHGRQAPESGDLQLLPLLCSPRRPARRPTHPAPGKTEGAWEVGERAVGPGERASCGRRESVPQPCPHRVVTYHTSDD</sequence>
<evidence type="ECO:0000256" key="1">
    <source>
        <dbReference type="SAM" id="MobiDB-lite"/>
    </source>
</evidence>
<accession>A0A7U9DQ89</accession>
<gene>
    <name evidence="2" type="ORF">SLI_0304</name>
</gene>
<dbReference type="Proteomes" id="UP000014062">
    <property type="component" value="Chromosome"/>
</dbReference>